<evidence type="ECO:0000256" key="8">
    <source>
        <dbReference type="ARBA" id="ARBA00041910"/>
    </source>
</evidence>
<dbReference type="InterPro" id="IPR051617">
    <property type="entry name" value="UNC-93-like_regulator"/>
</dbReference>
<proteinExistence type="inferred from homology"/>
<feature type="transmembrane region" description="Helical" evidence="9">
    <location>
        <begin position="429"/>
        <end position="450"/>
    </location>
</feature>
<dbReference type="OrthoDB" id="196103at2759"/>
<dbReference type="InterPro" id="IPR036259">
    <property type="entry name" value="MFS_trans_sf"/>
</dbReference>
<dbReference type="PANTHER" id="PTHR23294">
    <property type="entry name" value="ET TRANSLATION PRODUCT-RELATED"/>
    <property type="match status" value="1"/>
</dbReference>
<feature type="transmembrane region" description="Helical" evidence="9">
    <location>
        <begin position="370"/>
        <end position="391"/>
    </location>
</feature>
<feature type="transmembrane region" description="Helical" evidence="9">
    <location>
        <begin position="403"/>
        <end position="423"/>
    </location>
</feature>
<feature type="transmembrane region" description="Helical" evidence="9">
    <location>
        <begin position="163"/>
        <end position="184"/>
    </location>
</feature>
<evidence type="ECO:0000256" key="2">
    <source>
        <dbReference type="ARBA" id="ARBA00009172"/>
    </source>
</evidence>
<keyword evidence="4 9" id="KW-1133">Transmembrane helix</keyword>
<dbReference type="Pfam" id="PF05978">
    <property type="entry name" value="UNC-93"/>
    <property type="match status" value="1"/>
</dbReference>
<evidence type="ECO:0000256" key="4">
    <source>
        <dbReference type="ARBA" id="ARBA00022989"/>
    </source>
</evidence>
<dbReference type="AlphaFoldDB" id="A0A1W0WYB0"/>
<evidence type="ECO:0000256" key="6">
    <source>
        <dbReference type="ARBA" id="ARBA00023180"/>
    </source>
</evidence>
<accession>A0A1W0WYB0</accession>
<dbReference type="Gene3D" id="1.20.1250.20">
    <property type="entry name" value="MFS general substrate transporter like domains"/>
    <property type="match status" value="2"/>
</dbReference>
<feature type="transmembrane region" description="Helical" evidence="9">
    <location>
        <begin position="298"/>
        <end position="319"/>
    </location>
</feature>
<evidence type="ECO:0000256" key="7">
    <source>
        <dbReference type="ARBA" id="ARBA00040302"/>
    </source>
</evidence>
<keyword evidence="5 9" id="KW-0472">Membrane</keyword>
<feature type="transmembrane region" description="Helical" evidence="9">
    <location>
        <begin position="196"/>
        <end position="216"/>
    </location>
</feature>
<evidence type="ECO:0000256" key="9">
    <source>
        <dbReference type="SAM" id="Phobius"/>
    </source>
</evidence>
<feature type="transmembrane region" description="Helical" evidence="9">
    <location>
        <begin position="126"/>
        <end position="143"/>
    </location>
</feature>
<evidence type="ECO:0000256" key="1">
    <source>
        <dbReference type="ARBA" id="ARBA00004141"/>
    </source>
</evidence>
<feature type="transmembrane region" description="Helical" evidence="9">
    <location>
        <begin position="34"/>
        <end position="61"/>
    </location>
</feature>
<evidence type="ECO:0000256" key="5">
    <source>
        <dbReference type="ARBA" id="ARBA00023136"/>
    </source>
</evidence>
<gene>
    <name evidence="10" type="ORF">BV898_05750</name>
</gene>
<sequence length="480" mass="52770">MAASHYAVIAEENEDEAETRLLVAARRKIQLRNVVLMGIIFMLLSSASQTCSTVETIVINSVHDQYFNGTSTMGYNLLAVLNGVIAGSVWISQTIVSNIGPKNGMLIGAICYAIFVSAFIRPLKGTLYAGTIILGLGQALLWTSEGTFLSINSDPETIGRNSALFWALYQTSLLWGNLFFFYKLHGHETIDSTDRYWIFGALLVLAILGALVILLLKYPLPKTISPTASIASQDEGVKSRSILESIASSFRLIKTKRILLLSWTFMYIALEQTFWSNVYDSSLGYTKAFGTTVTQSLVGLSGVVVGIGEILGSITFGFLDARFPRMGRDPIIISGFLLHVLAIFFVFLNIPNDAPLGDTFTDAYIRPNFYLALLCSALFGFGDSAFNTQLYSFLGEVYVADSVPVFALFQFIWGLTCCGAFFYSTVLQLHYQLLILIIVGFLSVVTFCSLEWGVRRSPDRLSAINGPGVEHQGLLHSHDT</sequence>
<feature type="transmembrane region" description="Helical" evidence="9">
    <location>
        <begin position="331"/>
        <end position="350"/>
    </location>
</feature>
<evidence type="ECO:0000256" key="3">
    <source>
        <dbReference type="ARBA" id="ARBA00022692"/>
    </source>
</evidence>
<dbReference type="SUPFAM" id="SSF103473">
    <property type="entry name" value="MFS general substrate transporter"/>
    <property type="match status" value="1"/>
</dbReference>
<dbReference type="GO" id="GO:0016020">
    <property type="term" value="C:membrane"/>
    <property type="evidence" value="ECO:0007669"/>
    <property type="project" value="UniProtKB-SubCell"/>
</dbReference>
<keyword evidence="3 9" id="KW-0812">Transmembrane</keyword>
<dbReference type="Proteomes" id="UP000192578">
    <property type="component" value="Unassembled WGS sequence"/>
</dbReference>
<dbReference type="EMBL" id="MTYJ01000032">
    <property type="protein sequence ID" value="OQV20194.1"/>
    <property type="molecule type" value="Genomic_DNA"/>
</dbReference>
<dbReference type="InterPro" id="IPR010291">
    <property type="entry name" value="Ion_channel_UNC-93"/>
</dbReference>
<comment type="similarity">
    <text evidence="2">Belongs to the unc-93 family.</text>
</comment>
<keyword evidence="11" id="KW-1185">Reference proteome</keyword>
<comment type="subcellular location">
    <subcellularLocation>
        <location evidence="1">Membrane</location>
        <topology evidence="1">Multi-pass membrane protein</topology>
    </subcellularLocation>
</comment>
<name>A0A1W0WYB0_HYPEX</name>
<feature type="transmembrane region" description="Helical" evidence="9">
    <location>
        <begin position="73"/>
        <end position="91"/>
    </location>
</feature>
<dbReference type="PANTHER" id="PTHR23294:SF0">
    <property type="entry name" value="UNC93-LIKE PROTEIN MFSD11"/>
    <property type="match status" value="1"/>
</dbReference>
<reference evidence="11" key="1">
    <citation type="submission" date="2017-01" db="EMBL/GenBank/DDBJ databases">
        <title>Comparative genomics of anhydrobiosis in the tardigrade Hypsibius dujardini.</title>
        <authorList>
            <person name="Yoshida Y."/>
            <person name="Koutsovoulos G."/>
            <person name="Laetsch D."/>
            <person name="Stevens L."/>
            <person name="Kumar S."/>
            <person name="Horikawa D."/>
            <person name="Ishino K."/>
            <person name="Komine S."/>
            <person name="Tomita M."/>
            <person name="Blaxter M."/>
            <person name="Arakawa K."/>
        </authorList>
    </citation>
    <scope>NUCLEOTIDE SEQUENCE [LARGE SCALE GENOMIC DNA]</scope>
    <source>
        <strain evidence="11">Z151</strain>
    </source>
</reference>
<organism evidence="10 11">
    <name type="scientific">Hypsibius exemplaris</name>
    <name type="common">Freshwater tardigrade</name>
    <dbReference type="NCBI Taxonomy" id="2072580"/>
    <lineage>
        <taxon>Eukaryota</taxon>
        <taxon>Metazoa</taxon>
        <taxon>Ecdysozoa</taxon>
        <taxon>Tardigrada</taxon>
        <taxon>Eutardigrada</taxon>
        <taxon>Parachela</taxon>
        <taxon>Hypsibioidea</taxon>
        <taxon>Hypsibiidae</taxon>
        <taxon>Hypsibius</taxon>
    </lineage>
</organism>
<protein>
    <recommendedName>
        <fullName evidence="7">UNC93-like protein MFSD11</fullName>
    </recommendedName>
    <alternativeName>
        <fullName evidence="8">Major facilitator superfamily domain-containing protein 11</fullName>
    </alternativeName>
</protein>
<evidence type="ECO:0000313" key="11">
    <source>
        <dbReference type="Proteomes" id="UP000192578"/>
    </source>
</evidence>
<comment type="caution">
    <text evidence="10">The sequence shown here is derived from an EMBL/GenBank/DDBJ whole genome shotgun (WGS) entry which is preliminary data.</text>
</comment>
<keyword evidence="6" id="KW-0325">Glycoprotein</keyword>
<feature type="transmembrane region" description="Helical" evidence="9">
    <location>
        <begin position="258"/>
        <end position="278"/>
    </location>
</feature>
<feature type="transmembrane region" description="Helical" evidence="9">
    <location>
        <begin position="103"/>
        <end position="120"/>
    </location>
</feature>
<evidence type="ECO:0000313" key="10">
    <source>
        <dbReference type="EMBL" id="OQV20194.1"/>
    </source>
</evidence>